<name>A0AAV4R6L3_9ARAC</name>
<dbReference type="GO" id="GO:0005886">
    <property type="term" value="C:plasma membrane"/>
    <property type="evidence" value="ECO:0007669"/>
    <property type="project" value="TreeGrafter"/>
</dbReference>
<dbReference type="GO" id="GO:0044231">
    <property type="term" value="C:host cell presynaptic membrane"/>
    <property type="evidence" value="ECO:0007669"/>
    <property type="project" value="UniProtKB-KW"/>
</dbReference>
<keyword evidence="9 23" id="KW-0812">Transmembrane</keyword>
<keyword evidence="3" id="KW-0813">Transport</keyword>
<keyword evidence="11" id="KW-0677">Repeat</keyword>
<keyword evidence="12 23" id="KW-1133">Transmembrane helix</keyword>
<evidence type="ECO:0000256" key="2">
    <source>
        <dbReference type="ARBA" id="ARBA00004613"/>
    </source>
</evidence>
<dbReference type="FunFam" id="1.25.40.20:FF:000221">
    <property type="entry name" value="Transient receptor potential-gamma protein"/>
    <property type="match status" value="1"/>
</dbReference>
<comment type="subcellular location">
    <subcellularLocation>
        <location evidence="19">Cell projection</location>
        <location evidence="19">Rhabdomere membrane</location>
        <topology evidence="19">Multi-pass membrane protein</topology>
    </subcellularLocation>
    <subcellularLocation>
        <location evidence="2">Secreted</location>
    </subcellularLocation>
    <subcellularLocation>
        <location evidence="1">Target cell membrane</location>
    </subcellularLocation>
</comment>
<dbReference type="EMBL" id="BPLQ01005803">
    <property type="protein sequence ID" value="GIY17355.1"/>
    <property type="molecule type" value="Genomic_DNA"/>
</dbReference>
<feature type="domain" description="Transient receptor ion channel" evidence="24">
    <location>
        <begin position="205"/>
        <end position="267"/>
    </location>
</feature>
<evidence type="ECO:0000256" key="5">
    <source>
        <dbReference type="ARBA" id="ARBA00022483"/>
    </source>
</evidence>
<dbReference type="PROSITE" id="PS50088">
    <property type="entry name" value="ANK_REPEAT"/>
    <property type="match status" value="1"/>
</dbReference>
<feature type="transmembrane region" description="Helical" evidence="23">
    <location>
        <begin position="359"/>
        <end position="379"/>
    </location>
</feature>
<accession>A0AAV4R6L3</accession>
<dbReference type="GO" id="GO:0044218">
    <property type="term" value="C:other organism cell membrane"/>
    <property type="evidence" value="ECO:0007669"/>
    <property type="project" value="UniProtKB-KW"/>
</dbReference>
<dbReference type="GO" id="GO:0070679">
    <property type="term" value="F:inositol 1,4,5 trisphosphate binding"/>
    <property type="evidence" value="ECO:0007669"/>
    <property type="project" value="TreeGrafter"/>
</dbReference>
<dbReference type="PROSITE" id="PS50297">
    <property type="entry name" value="ANK_REP_REGION"/>
    <property type="match status" value="1"/>
</dbReference>
<keyword evidence="13" id="KW-0638">Presynaptic neurotoxin</keyword>
<dbReference type="NCBIfam" id="TIGR00870">
    <property type="entry name" value="trp"/>
    <property type="match status" value="1"/>
</dbReference>
<evidence type="ECO:0000313" key="25">
    <source>
        <dbReference type="EMBL" id="GIY17355.1"/>
    </source>
</evidence>
<feature type="region of interest" description="Disordered" evidence="22">
    <location>
        <begin position="1155"/>
        <end position="1233"/>
    </location>
</feature>
<organism evidence="25 26">
    <name type="scientific">Caerostris darwini</name>
    <dbReference type="NCBI Taxonomy" id="1538125"/>
    <lineage>
        <taxon>Eukaryota</taxon>
        <taxon>Metazoa</taxon>
        <taxon>Ecdysozoa</taxon>
        <taxon>Arthropoda</taxon>
        <taxon>Chelicerata</taxon>
        <taxon>Arachnida</taxon>
        <taxon>Araneae</taxon>
        <taxon>Araneomorphae</taxon>
        <taxon>Entelegynae</taxon>
        <taxon>Araneoidea</taxon>
        <taxon>Araneidae</taxon>
        <taxon>Caerostris</taxon>
    </lineage>
</organism>
<dbReference type="PANTHER" id="PTHR10117:SF47">
    <property type="entry name" value="TRANSIENT-RECEPTOR-POTENTIAL-LIKE PROTEIN"/>
    <property type="match status" value="1"/>
</dbReference>
<dbReference type="GO" id="GO:0051480">
    <property type="term" value="P:regulation of cytosolic calcium ion concentration"/>
    <property type="evidence" value="ECO:0007669"/>
    <property type="project" value="TreeGrafter"/>
</dbReference>
<dbReference type="SMART" id="SM00248">
    <property type="entry name" value="ANK"/>
    <property type="match status" value="2"/>
</dbReference>
<keyword evidence="7" id="KW-1052">Target cell membrane</keyword>
<gene>
    <name evidence="25" type="primary">trpl</name>
    <name evidence="25" type="ORF">CDAR_1441</name>
</gene>
<dbReference type="GO" id="GO:0015279">
    <property type="term" value="F:store-operated calcium channel activity"/>
    <property type="evidence" value="ECO:0007669"/>
    <property type="project" value="TreeGrafter"/>
</dbReference>
<evidence type="ECO:0000256" key="1">
    <source>
        <dbReference type="ARBA" id="ARBA00004175"/>
    </source>
</evidence>
<dbReference type="GO" id="GO:0034703">
    <property type="term" value="C:cation channel complex"/>
    <property type="evidence" value="ECO:0007669"/>
    <property type="project" value="TreeGrafter"/>
</dbReference>
<dbReference type="InterPro" id="IPR002110">
    <property type="entry name" value="Ankyrin_rpt"/>
</dbReference>
<evidence type="ECO:0000256" key="4">
    <source>
        <dbReference type="ARBA" id="ARBA00022475"/>
    </source>
</evidence>
<dbReference type="InterPro" id="IPR002153">
    <property type="entry name" value="TRPC_channel"/>
</dbReference>
<dbReference type="Pfam" id="PF00023">
    <property type="entry name" value="Ank"/>
    <property type="match status" value="1"/>
</dbReference>
<keyword evidence="17" id="KW-1053">Target membrane</keyword>
<evidence type="ECO:0000256" key="17">
    <source>
        <dbReference type="ARBA" id="ARBA00023298"/>
    </source>
</evidence>
<feature type="compositionally biased region" description="Basic and acidic residues" evidence="22">
    <location>
        <begin position="1155"/>
        <end position="1184"/>
    </location>
</feature>
<keyword evidence="5" id="KW-0268">Exocytosis</keyword>
<protein>
    <submittedName>
        <fullName evidence="25">Transient-receptor-potential-like protein</fullName>
    </submittedName>
</protein>
<keyword evidence="8" id="KW-0800">Toxin</keyword>
<proteinExistence type="inferred from homology"/>
<evidence type="ECO:0000256" key="12">
    <source>
        <dbReference type="ARBA" id="ARBA00022989"/>
    </source>
</evidence>
<evidence type="ECO:0000259" key="24">
    <source>
        <dbReference type="SMART" id="SM01420"/>
    </source>
</evidence>
<dbReference type="SMART" id="SM01420">
    <property type="entry name" value="TRP_2"/>
    <property type="match status" value="1"/>
</dbReference>
<evidence type="ECO:0000256" key="16">
    <source>
        <dbReference type="ARBA" id="ARBA00023136"/>
    </source>
</evidence>
<evidence type="ECO:0000256" key="7">
    <source>
        <dbReference type="ARBA" id="ARBA00022537"/>
    </source>
</evidence>
<evidence type="ECO:0000256" key="10">
    <source>
        <dbReference type="ARBA" id="ARBA00022699"/>
    </source>
</evidence>
<dbReference type="PRINTS" id="PR01097">
    <property type="entry name" value="TRNSRECEPTRP"/>
</dbReference>
<dbReference type="Proteomes" id="UP001054837">
    <property type="component" value="Unassembled WGS sequence"/>
</dbReference>
<evidence type="ECO:0000256" key="18">
    <source>
        <dbReference type="ARBA" id="ARBA00023303"/>
    </source>
</evidence>
<keyword evidence="10" id="KW-0528">Neurotoxin</keyword>
<evidence type="ECO:0000256" key="6">
    <source>
        <dbReference type="ARBA" id="ARBA00022525"/>
    </source>
</evidence>
<dbReference type="Pfam" id="PF00520">
    <property type="entry name" value="Ion_trans"/>
    <property type="match status" value="1"/>
</dbReference>
<evidence type="ECO:0000256" key="22">
    <source>
        <dbReference type="SAM" id="MobiDB-lite"/>
    </source>
</evidence>
<dbReference type="GO" id="GO:0090729">
    <property type="term" value="F:toxin activity"/>
    <property type="evidence" value="ECO:0007669"/>
    <property type="project" value="UniProtKB-KW"/>
</dbReference>
<evidence type="ECO:0000256" key="13">
    <source>
        <dbReference type="ARBA" id="ARBA00023028"/>
    </source>
</evidence>
<keyword evidence="16 23" id="KW-0472">Membrane</keyword>
<evidence type="ECO:0000313" key="26">
    <source>
        <dbReference type="Proteomes" id="UP001054837"/>
    </source>
</evidence>
<keyword evidence="15" id="KW-0406">Ion transport</keyword>
<keyword evidence="18" id="KW-0407">Ion channel</keyword>
<dbReference type="Gene3D" id="1.25.40.20">
    <property type="entry name" value="Ankyrin repeat-containing domain"/>
    <property type="match status" value="1"/>
</dbReference>
<feature type="compositionally biased region" description="Polar residues" evidence="22">
    <location>
        <begin position="922"/>
        <end position="933"/>
    </location>
</feature>
<comment type="caution">
    <text evidence="25">The sequence shown here is derived from an EMBL/GenBank/DDBJ whole genome shotgun (WGS) entry which is preliminary data.</text>
</comment>
<dbReference type="SUPFAM" id="SSF48403">
    <property type="entry name" value="Ankyrin repeat"/>
    <property type="match status" value="1"/>
</dbReference>
<keyword evidence="14 21" id="KW-0040">ANK repeat</keyword>
<feature type="region of interest" description="Disordered" evidence="22">
    <location>
        <begin position="905"/>
        <end position="933"/>
    </location>
</feature>
<keyword evidence="6" id="KW-0964">Secreted</keyword>
<reference evidence="25 26" key="1">
    <citation type="submission" date="2021-06" db="EMBL/GenBank/DDBJ databases">
        <title>Caerostris darwini draft genome.</title>
        <authorList>
            <person name="Kono N."/>
            <person name="Arakawa K."/>
        </authorList>
    </citation>
    <scope>NUCLEOTIDE SEQUENCE [LARGE SCALE GENOMIC DNA]</scope>
</reference>
<evidence type="ECO:0000256" key="20">
    <source>
        <dbReference type="ARBA" id="ARBA00060916"/>
    </source>
</evidence>
<feature type="transmembrane region" description="Helical" evidence="23">
    <location>
        <begin position="571"/>
        <end position="596"/>
    </location>
</feature>
<evidence type="ECO:0000256" key="15">
    <source>
        <dbReference type="ARBA" id="ARBA00023065"/>
    </source>
</evidence>
<keyword evidence="4" id="KW-1003">Cell membrane</keyword>
<evidence type="ECO:0000256" key="8">
    <source>
        <dbReference type="ARBA" id="ARBA00022656"/>
    </source>
</evidence>
<evidence type="ECO:0000256" key="21">
    <source>
        <dbReference type="PROSITE-ProRule" id="PRU00023"/>
    </source>
</evidence>
<dbReference type="PANTHER" id="PTHR10117">
    <property type="entry name" value="TRANSIENT RECEPTOR POTENTIAL CHANNEL"/>
    <property type="match status" value="1"/>
</dbReference>
<evidence type="ECO:0000256" key="11">
    <source>
        <dbReference type="ARBA" id="ARBA00022737"/>
    </source>
</evidence>
<evidence type="ECO:0000256" key="9">
    <source>
        <dbReference type="ARBA" id="ARBA00022692"/>
    </source>
</evidence>
<evidence type="ECO:0000256" key="23">
    <source>
        <dbReference type="SAM" id="Phobius"/>
    </source>
</evidence>
<dbReference type="InterPro" id="IPR036770">
    <property type="entry name" value="Ankyrin_rpt-contain_sf"/>
</dbReference>
<evidence type="ECO:0000256" key="3">
    <source>
        <dbReference type="ARBA" id="ARBA00022448"/>
    </source>
</evidence>
<dbReference type="AlphaFoldDB" id="A0AAV4R6L3"/>
<keyword evidence="26" id="KW-1185">Reference proteome</keyword>
<dbReference type="GO" id="GO:0006887">
    <property type="term" value="P:exocytosis"/>
    <property type="evidence" value="ECO:0007669"/>
    <property type="project" value="UniProtKB-KW"/>
</dbReference>
<evidence type="ECO:0000256" key="19">
    <source>
        <dbReference type="ARBA" id="ARBA00043946"/>
    </source>
</evidence>
<dbReference type="Pfam" id="PF08344">
    <property type="entry name" value="TRP_2"/>
    <property type="match status" value="1"/>
</dbReference>
<comment type="similarity">
    <text evidence="20">Belongs to the transient receptor (TC 1.A.4) family. STrpC subfamily.</text>
</comment>
<dbReference type="InterPro" id="IPR013555">
    <property type="entry name" value="TRP_dom"/>
</dbReference>
<dbReference type="GO" id="GO:0005576">
    <property type="term" value="C:extracellular region"/>
    <property type="evidence" value="ECO:0007669"/>
    <property type="project" value="UniProtKB-SubCell"/>
</dbReference>
<feature type="transmembrane region" description="Helical" evidence="23">
    <location>
        <begin position="391"/>
        <end position="412"/>
    </location>
</feature>
<dbReference type="InterPro" id="IPR005821">
    <property type="entry name" value="Ion_trans_dom"/>
</dbReference>
<feature type="compositionally biased region" description="Basic and acidic residues" evidence="22">
    <location>
        <begin position="1198"/>
        <end position="1220"/>
    </location>
</feature>
<feature type="transmembrane region" description="Helical" evidence="23">
    <location>
        <begin position="670"/>
        <end position="695"/>
    </location>
</feature>
<evidence type="ECO:0000256" key="14">
    <source>
        <dbReference type="ARBA" id="ARBA00023043"/>
    </source>
</evidence>
<feature type="repeat" description="ANK" evidence="21">
    <location>
        <begin position="170"/>
        <end position="202"/>
    </location>
</feature>
<sequence length="1233" mass="142331">MSRKKLLRCEKCIQQRLNSTFRESTSIMSRLNEKDDKEWSSNVMYSQHPSLRKLEPIEKQYLLSVERGDVVRVSRMFDMVKKNPTIKLDVNCKDPVGRSATLMAIDNENLDMLELLLENGVESRDALLHAINAEYVEAVDLLLEHEEIVHKEGEPHSWEKVDRDISTFTAEITPLILAAHKDNYEILKILLDRGATLPMPHDVRCRCRDCVEAMEEDCLCHSRSRINAYRALSSPSLICLSSIDPILTAFELSWELRRLSMAENEFKQDYLKLRSRCQDFATALLDHARSSRELEMVLNYDPTRPPYQHGDHMPLARLEMAIKYKQKKFIAHPNVQQLLSSLWYDGLPGFRRQNPIYQLWDIIKIGVLFPFYSILYMLFPNTNTGQLVRKPFFKFIIHSFSYLFFLLLLILASQRVETLITQWFGNEEMQLHTHEALKRQRGQLPTILESAILLYIIAHIWQETKELWTKGLVLYFQNLWNIIDFTRNSLYVGTAIMRILAYFQAQAEISVNPMAVYIPREAWHPYDPMLIADGLFAAGNIFAALKLVHIFSINPYLGPLQISLGRMVIDIIKFFFIYALVLFAFACGLNQLLWYYADMEKQQCFSGPGGTENWTQQRDSCLAWRRFSKQYTQKGYFSLFESSQTLFWASFGLVDISNFELTGIKSYTRFWGLLMFGSYSVINVVVLLNLLIAMMSNSYNIISERADVEWKFARTTLFMNYFEEGATVPPPFNIFPTFKHLLKLFGKKNSFKDMSFRKKETKMKERDSIYQSVMCNLVWRYVTAQQKETESHPVTEDNINELRQDVYSFRHELMRVLKSNGMNTRDIEKDQVDVTGKRVQIRKRRLIKDFSIGLMEVCTDEAAPEVTSNKSMLARLVGLSGNETRSSQRWRDLIQAAKKSKIIGNKDAESNRFGSIKRNRNENNTGEQPQTDISYVELQKSDIKEVEYQSSGSNLYPKIPEEDLMNSGRHNQVSAVTMQPVFKPKAVMQINGSPQTKQELHSSMMTGLKLSPENLMKHPKQKPQEIKYQAPKPTEKMSSNSISPNGKNVLSSSPLHLIANPTKVLDVSSNEISENTDNAFKNSHKTENAVCKNTTITVTSSPEKLGKSRAEPTTSIEIIKDQPNTSQLIDFKETDEKQKSTNVTAVRIDNFDHDEKKRSLNTEQKEIKLEQNKQEKISTEKAQKPEMPGNRNFNQYRKPNESNAEKPNEGNAKKPNEDKASFSPVFKKNDGWL</sequence>